<proteinExistence type="predicted"/>
<evidence type="ECO:0000313" key="2">
    <source>
        <dbReference type="EMBL" id="MFD1787045.1"/>
    </source>
</evidence>
<keyword evidence="3" id="KW-1185">Reference proteome</keyword>
<protein>
    <submittedName>
        <fullName evidence="2">DUF1996 domain-containing protein</fullName>
    </submittedName>
</protein>
<dbReference type="PANTHER" id="PTHR43662">
    <property type="match status" value="1"/>
</dbReference>
<evidence type="ECO:0000259" key="1">
    <source>
        <dbReference type="Pfam" id="PF09362"/>
    </source>
</evidence>
<reference evidence="3" key="1">
    <citation type="journal article" date="2019" name="Int. J. Syst. Evol. Microbiol.">
        <title>The Global Catalogue of Microorganisms (GCM) 10K type strain sequencing project: providing services to taxonomists for standard genome sequencing and annotation.</title>
        <authorList>
            <consortium name="The Broad Institute Genomics Platform"/>
            <consortium name="The Broad Institute Genome Sequencing Center for Infectious Disease"/>
            <person name="Wu L."/>
            <person name="Ma J."/>
        </authorList>
    </citation>
    <scope>NUCLEOTIDE SEQUENCE [LARGE SCALE GENOMIC DNA]</scope>
    <source>
        <strain evidence="3">Q85</strain>
    </source>
</reference>
<dbReference type="RefSeq" id="WP_380939418.1">
    <property type="nucleotide sequence ID" value="NZ_JBHUFC010000002.1"/>
</dbReference>
<name>A0ABW4NCJ9_9SPHN</name>
<organism evidence="2 3">
    <name type="scientific">Sphingomonas floccifaciens</name>
    <dbReference type="NCBI Taxonomy" id="1844115"/>
    <lineage>
        <taxon>Bacteria</taxon>
        <taxon>Pseudomonadati</taxon>
        <taxon>Pseudomonadota</taxon>
        <taxon>Alphaproteobacteria</taxon>
        <taxon>Sphingomonadales</taxon>
        <taxon>Sphingomonadaceae</taxon>
        <taxon>Sphingomonas</taxon>
    </lineage>
</organism>
<accession>A0ABW4NCJ9</accession>
<evidence type="ECO:0000313" key="3">
    <source>
        <dbReference type="Proteomes" id="UP001597283"/>
    </source>
</evidence>
<dbReference type="InterPro" id="IPR018535">
    <property type="entry name" value="DUF1996"/>
</dbReference>
<dbReference type="Pfam" id="PF09362">
    <property type="entry name" value="DUF1996"/>
    <property type="match status" value="1"/>
</dbReference>
<dbReference type="Proteomes" id="UP001597283">
    <property type="component" value="Unassembled WGS sequence"/>
</dbReference>
<dbReference type="PANTHER" id="PTHR43662:SF3">
    <property type="entry name" value="DOMAIN PROTEIN, PUTATIVE (AFU_ORTHOLOGUE AFUA_6G11970)-RELATED"/>
    <property type="match status" value="1"/>
</dbReference>
<feature type="domain" description="DUF1996" evidence="1">
    <location>
        <begin position="26"/>
        <end position="259"/>
    </location>
</feature>
<comment type="caution">
    <text evidence="2">The sequence shown here is derived from an EMBL/GenBank/DDBJ whole genome shotgun (WGS) entry which is preliminary data.</text>
</comment>
<sequence>MPGNEAPGVEGAFRFICAPSHNAYDDPIVFPGQPGKSHLHTFFGNTGTDANSTYTSLRTTGESTCNNLLNRSAYWVPSMMHPSGRVVMPNWISIYYKRAPQGSQYCSEPYAKACLPLPRGLRYVFGYNMNDPSKSSPERMGWFNCDGVGAVSGHFKSIKEAAKGCPTGAKIGMLLVGPNCWNGTELDTPDHRSHMAYQYYDGIHGAPVCPSTHPYLLPFFEAGTWYTNDGTAADWKLSSDIAMNMEGGASAHADWFGAWEDEVQSLWTANCIDKALSCSGGDLGNGKQLATIAGYTFPNAISLVGMPVK</sequence>
<dbReference type="EMBL" id="JBHUFC010000002">
    <property type="protein sequence ID" value="MFD1787045.1"/>
    <property type="molecule type" value="Genomic_DNA"/>
</dbReference>
<gene>
    <name evidence="2" type="ORF">ACFSC3_05615</name>
</gene>